<dbReference type="InterPro" id="IPR019159">
    <property type="entry name" value="CCDC93_CC"/>
</dbReference>
<dbReference type="InterPro" id="IPR039116">
    <property type="entry name" value="CCDC93"/>
</dbReference>
<dbReference type="Proteomes" id="UP000663829">
    <property type="component" value="Unassembled WGS sequence"/>
</dbReference>
<sequence>MMEQKIQEASVKQKLATRDQEGKLIKFEVRDDPEQKNKCDETMELLLAAGYFRVRIKGLSEFDKIVGGLAWCIQACNFAVDIDVLYQENSILRQKIALTERIVLVLSQMKCPFNIEPHQIQGLDFIHIYPIVQWLVKRVFDRRAEVGDFTRAYALNQYEKQFLDKNNIVQVNEKKPLTENVEMIRMRYRPKRRYRYLETKKKKYTRDERKRRVHSTLLEFGQMHQLLLSDNSTSSSTTNENQQNDTKSTVDAMMKNMAGEKTKITTQKVNTLVSKEQNNLIRLLEEYEEKEAALLQEAATSETGQQQLLIRTLTNQLNKQKEKINNSKTQLNEAQEKKQLTFDEAKEALIKQQREQIESEIEQLEKDAQNIDPESLKRVQILMGEYESLKKQETEKKNKYKAEKVQLEQEISKLEARLKSDMNDDPENERMKQIDEQFQQINDRLQKQRLLLAKKVRDISTIQRRIDDIPSSAELAQYRQSFFQLYNQSAALHRQTKQNYTLYNTFTDMIDYMTKEITLIESINEGYP</sequence>
<evidence type="ECO:0000259" key="6">
    <source>
        <dbReference type="Pfam" id="PF21673"/>
    </source>
</evidence>
<dbReference type="OrthoDB" id="16092at2759"/>
<dbReference type="Proteomes" id="UP000681722">
    <property type="component" value="Unassembled WGS sequence"/>
</dbReference>
<comment type="similarity">
    <text evidence="1">Belongs to the CCDC93 family.</text>
</comment>
<dbReference type="GO" id="GO:0006893">
    <property type="term" value="P:Golgi to plasma membrane transport"/>
    <property type="evidence" value="ECO:0007669"/>
    <property type="project" value="TreeGrafter"/>
</dbReference>
<gene>
    <name evidence="7" type="ORF">GPM918_LOCUS28639</name>
    <name evidence="8" type="ORF">SRO942_LOCUS29154</name>
</gene>
<dbReference type="InterPro" id="IPR048747">
    <property type="entry name" value="CCDC93_N"/>
</dbReference>
<dbReference type="AlphaFoldDB" id="A0A815DXE6"/>
<evidence type="ECO:0000259" key="5">
    <source>
        <dbReference type="Pfam" id="PF09762"/>
    </source>
</evidence>
<keyword evidence="3 4" id="KW-0175">Coiled coil</keyword>
<evidence type="ECO:0000313" key="7">
    <source>
        <dbReference type="EMBL" id="CAF1303526.1"/>
    </source>
</evidence>
<evidence type="ECO:0000256" key="4">
    <source>
        <dbReference type="SAM" id="Coils"/>
    </source>
</evidence>
<keyword evidence="9" id="KW-1185">Reference proteome</keyword>
<feature type="domain" description="CCDC93 coiled-coil" evidence="5">
    <location>
        <begin position="187"/>
        <end position="527"/>
    </location>
</feature>
<dbReference type="Pfam" id="PF21673">
    <property type="entry name" value="CCDC93_N"/>
    <property type="match status" value="1"/>
</dbReference>
<reference evidence="7" key="1">
    <citation type="submission" date="2021-02" db="EMBL/GenBank/DDBJ databases">
        <authorList>
            <person name="Nowell W R."/>
        </authorList>
    </citation>
    <scope>NUCLEOTIDE SEQUENCE</scope>
</reference>
<feature type="coiled-coil region" evidence="4">
    <location>
        <begin position="273"/>
        <end position="424"/>
    </location>
</feature>
<accession>A0A815DXE6</accession>
<feature type="non-terminal residue" evidence="7">
    <location>
        <position position="1"/>
    </location>
</feature>
<dbReference type="EMBL" id="CAJNOQ010012589">
    <property type="protein sequence ID" value="CAF1303526.1"/>
    <property type="molecule type" value="Genomic_DNA"/>
</dbReference>
<evidence type="ECO:0000256" key="1">
    <source>
        <dbReference type="ARBA" id="ARBA00007219"/>
    </source>
</evidence>
<name>A0A815DXE6_9BILA</name>
<dbReference type="PANTHER" id="PTHR16441">
    <property type="entry name" value="FIDIPIDINE"/>
    <property type="match status" value="1"/>
</dbReference>
<evidence type="ECO:0000313" key="8">
    <source>
        <dbReference type="EMBL" id="CAF4131952.1"/>
    </source>
</evidence>
<evidence type="ECO:0000256" key="2">
    <source>
        <dbReference type="ARBA" id="ARBA00016765"/>
    </source>
</evidence>
<evidence type="ECO:0000313" key="9">
    <source>
        <dbReference type="Proteomes" id="UP000663829"/>
    </source>
</evidence>
<dbReference type="EMBL" id="CAJOBC010038611">
    <property type="protein sequence ID" value="CAF4131952.1"/>
    <property type="molecule type" value="Genomic_DNA"/>
</dbReference>
<dbReference type="Pfam" id="PF09762">
    <property type="entry name" value="CCDC93_CC"/>
    <property type="match status" value="1"/>
</dbReference>
<proteinExistence type="inferred from homology"/>
<organism evidence="7 9">
    <name type="scientific">Didymodactylos carnosus</name>
    <dbReference type="NCBI Taxonomy" id="1234261"/>
    <lineage>
        <taxon>Eukaryota</taxon>
        <taxon>Metazoa</taxon>
        <taxon>Spiralia</taxon>
        <taxon>Gnathifera</taxon>
        <taxon>Rotifera</taxon>
        <taxon>Eurotatoria</taxon>
        <taxon>Bdelloidea</taxon>
        <taxon>Philodinida</taxon>
        <taxon>Philodinidae</taxon>
        <taxon>Didymodactylos</taxon>
    </lineage>
</organism>
<dbReference type="PANTHER" id="PTHR16441:SF0">
    <property type="entry name" value="COILED-COIL DOMAIN-CONTAINING PROTEIN 93"/>
    <property type="match status" value="1"/>
</dbReference>
<protein>
    <recommendedName>
        <fullName evidence="2">Coiled-coil domain-containing protein 93</fullName>
    </recommendedName>
</protein>
<evidence type="ECO:0000256" key="3">
    <source>
        <dbReference type="ARBA" id="ARBA00023054"/>
    </source>
</evidence>
<feature type="domain" description="CCDC93 N-terminal" evidence="6">
    <location>
        <begin position="34"/>
        <end position="140"/>
    </location>
</feature>
<comment type="caution">
    <text evidence="7">The sequence shown here is derived from an EMBL/GenBank/DDBJ whole genome shotgun (WGS) entry which is preliminary data.</text>
</comment>